<feature type="compositionally biased region" description="Basic and acidic residues" evidence="1">
    <location>
        <begin position="97"/>
        <end position="112"/>
    </location>
</feature>
<dbReference type="eggNOG" id="ENOG502QTRK">
    <property type="taxonomic scope" value="Eukaryota"/>
</dbReference>
<dbReference type="OMA" id="NMERPDE"/>
<dbReference type="EMBL" id="CH963925">
    <property type="protein sequence ID" value="EDW78395.1"/>
    <property type="molecule type" value="Genomic_DNA"/>
</dbReference>
<feature type="compositionally biased region" description="Polar residues" evidence="1">
    <location>
        <begin position="1070"/>
        <end position="1088"/>
    </location>
</feature>
<keyword evidence="3" id="KW-1185">Reference proteome</keyword>
<reference evidence="2 3" key="1">
    <citation type="journal article" date="2007" name="Nature">
        <title>Evolution of genes and genomes on the Drosophila phylogeny.</title>
        <authorList>
            <consortium name="Drosophila 12 Genomes Consortium"/>
            <person name="Clark A.G."/>
            <person name="Eisen M.B."/>
            <person name="Smith D.R."/>
            <person name="Bergman C.M."/>
            <person name="Oliver B."/>
            <person name="Markow T.A."/>
            <person name="Kaufman T.C."/>
            <person name="Kellis M."/>
            <person name="Gelbart W."/>
            <person name="Iyer V.N."/>
            <person name="Pollard D.A."/>
            <person name="Sackton T.B."/>
            <person name="Larracuente A.M."/>
            <person name="Singh N.D."/>
            <person name="Abad J.P."/>
            <person name="Abt D.N."/>
            <person name="Adryan B."/>
            <person name="Aguade M."/>
            <person name="Akashi H."/>
            <person name="Anderson W.W."/>
            <person name="Aquadro C.F."/>
            <person name="Ardell D.H."/>
            <person name="Arguello R."/>
            <person name="Artieri C.G."/>
            <person name="Barbash D.A."/>
            <person name="Barker D."/>
            <person name="Barsanti P."/>
            <person name="Batterham P."/>
            <person name="Batzoglou S."/>
            <person name="Begun D."/>
            <person name="Bhutkar A."/>
            <person name="Blanco E."/>
            <person name="Bosak S.A."/>
            <person name="Bradley R.K."/>
            <person name="Brand A.D."/>
            <person name="Brent M.R."/>
            <person name="Brooks A.N."/>
            <person name="Brown R.H."/>
            <person name="Butlin R.K."/>
            <person name="Caggese C."/>
            <person name="Calvi B.R."/>
            <person name="Bernardo de Carvalho A."/>
            <person name="Caspi A."/>
            <person name="Castrezana S."/>
            <person name="Celniker S.E."/>
            <person name="Chang J.L."/>
            <person name="Chapple C."/>
            <person name="Chatterji S."/>
            <person name="Chinwalla A."/>
            <person name="Civetta A."/>
            <person name="Clifton S.W."/>
            <person name="Comeron J.M."/>
            <person name="Costello J.C."/>
            <person name="Coyne J.A."/>
            <person name="Daub J."/>
            <person name="David R.G."/>
            <person name="Delcher A.L."/>
            <person name="Delehaunty K."/>
            <person name="Do C.B."/>
            <person name="Ebling H."/>
            <person name="Edwards K."/>
            <person name="Eickbush T."/>
            <person name="Evans J.D."/>
            <person name="Filipski A."/>
            <person name="Findeiss S."/>
            <person name="Freyhult E."/>
            <person name="Fulton L."/>
            <person name="Fulton R."/>
            <person name="Garcia A.C."/>
            <person name="Gardiner A."/>
            <person name="Garfield D.A."/>
            <person name="Garvin B.E."/>
            <person name="Gibson G."/>
            <person name="Gilbert D."/>
            <person name="Gnerre S."/>
            <person name="Godfrey J."/>
            <person name="Good R."/>
            <person name="Gotea V."/>
            <person name="Gravely B."/>
            <person name="Greenberg A.J."/>
            <person name="Griffiths-Jones S."/>
            <person name="Gross S."/>
            <person name="Guigo R."/>
            <person name="Gustafson E.A."/>
            <person name="Haerty W."/>
            <person name="Hahn M.W."/>
            <person name="Halligan D.L."/>
            <person name="Halpern A.L."/>
            <person name="Halter G.M."/>
            <person name="Han M.V."/>
            <person name="Heger A."/>
            <person name="Hillier L."/>
            <person name="Hinrichs A.S."/>
            <person name="Holmes I."/>
            <person name="Hoskins R.A."/>
            <person name="Hubisz M.J."/>
            <person name="Hultmark D."/>
            <person name="Huntley M.A."/>
            <person name="Jaffe D.B."/>
            <person name="Jagadeeshan S."/>
            <person name="Jeck W.R."/>
            <person name="Johnson J."/>
            <person name="Jones C.D."/>
            <person name="Jordan W.C."/>
            <person name="Karpen G.H."/>
            <person name="Kataoka E."/>
            <person name="Keightley P.D."/>
            <person name="Kheradpour P."/>
            <person name="Kirkness E.F."/>
            <person name="Koerich L.B."/>
            <person name="Kristiansen K."/>
            <person name="Kudrna D."/>
            <person name="Kulathinal R.J."/>
            <person name="Kumar S."/>
            <person name="Kwok R."/>
            <person name="Lander E."/>
            <person name="Langley C.H."/>
            <person name="Lapoint R."/>
            <person name="Lazzaro B.P."/>
            <person name="Lee S.J."/>
            <person name="Levesque L."/>
            <person name="Li R."/>
            <person name="Lin C.F."/>
            <person name="Lin M.F."/>
            <person name="Lindblad-Toh K."/>
            <person name="Llopart A."/>
            <person name="Long M."/>
            <person name="Low L."/>
            <person name="Lozovsky E."/>
            <person name="Lu J."/>
            <person name="Luo M."/>
            <person name="Machado C.A."/>
            <person name="Makalowski W."/>
            <person name="Marzo M."/>
            <person name="Matsuda M."/>
            <person name="Matzkin L."/>
            <person name="McAllister B."/>
            <person name="McBride C.S."/>
            <person name="McKernan B."/>
            <person name="McKernan K."/>
            <person name="Mendez-Lago M."/>
            <person name="Minx P."/>
            <person name="Mollenhauer M.U."/>
            <person name="Montooth K."/>
            <person name="Mount S.M."/>
            <person name="Mu X."/>
            <person name="Myers E."/>
            <person name="Negre B."/>
            <person name="Newfeld S."/>
            <person name="Nielsen R."/>
            <person name="Noor M.A."/>
            <person name="O'Grady P."/>
            <person name="Pachter L."/>
            <person name="Papaceit M."/>
            <person name="Parisi M.J."/>
            <person name="Parisi M."/>
            <person name="Parts L."/>
            <person name="Pedersen J.S."/>
            <person name="Pesole G."/>
            <person name="Phillippy A.M."/>
            <person name="Ponting C.P."/>
            <person name="Pop M."/>
            <person name="Porcelli D."/>
            <person name="Powell J.R."/>
            <person name="Prohaska S."/>
            <person name="Pruitt K."/>
            <person name="Puig M."/>
            <person name="Quesneville H."/>
            <person name="Ram K.R."/>
            <person name="Rand D."/>
            <person name="Rasmussen M.D."/>
            <person name="Reed L.K."/>
            <person name="Reenan R."/>
            <person name="Reily A."/>
            <person name="Remington K.A."/>
            <person name="Rieger T.T."/>
            <person name="Ritchie M.G."/>
            <person name="Robin C."/>
            <person name="Rogers Y.H."/>
            <person name="Rohde C."/>
            <person name="Rozas J."/>
            <person name="Rubenfield M.J."/>
            <person name="Ruiz A."/>
            <person name="Russo S."/>
            <person name="Salzberg S.L."/>
            <person name="Sanchez-Gracia A."/>
            <person name="Saranga D.J."/>
            <person name="Sato H."/>
            <person name="Schaeffer S.W."/>
            <person name="Schatz M.C."/>
            <person name="Schlenke T."/>
            <person name="Schwartz R."/>
            <person name="Segarra C."/>
            <person name="Singh R.S."/>
            <person name="Sirot L."/>
            <person name="Sirota M."/>
            <person name="Sisneros N.B."/>
            <person name="Smith C.D."/>
            <person name="Smith T.F."/>
            <person name="Spieth J."/>
            <person name="Stage D.E."/>
            <person name="Stark A."/>
            <person name="Stephan W."/>
            <person name="Strausberg R.L."/>
            <person name="Strempel S."/>
            <person name="Sturgill D."/>
            <person name="Sutton G."/>
            <person name="Sutton G.G."/>
            <person name="Tao W."/>
            <person name="Teichmann S."/>
            <person name="Tobari Y.N."/>
            <person name="Tomimura Y."/>
            <person name="Tsolas J.M."/>
            <person name="Valente V.L."/>
            <person name="Venter E."/>
            <person name="Venter J.C."/>
            <person name="Vicario S."/>
            <person name="Vieira F.G."/>
            <person name="Vilella A.J."/>
            <person name="Villasante A."/>
            <person name="Walenz B."/>
            <person name="Wang J."/>
            <person name="Wasserman M."/>
            <person name="Watts T."/>
            <person name="Wilson D."/>
            <person name="Wilson R.K."/>
            <person name="Wing R.A."/>
            <person name="Wolfner M.F."/>
            <person name="Wong A."/>
            <person name="Wong G.K."/>
            <person name="Wu C.I."/>
            <person name="Wu G."/>
            <person name="Yamamoto D."/>
            <person name="Yang H.P."/>
            <person name="Yang S.P."/>
            <person name="Yorke J.A."/>
            <person name="Yoshida K."/>
            <person name="Zdobnov E."/>
            <person name="Zhang P."/>
            <person name="Zhang Y."/>
            <person name="Zimin A.V."/>
            <person name="Baldwin J."/>
            <person name="Abdouelleil A."/>
            <person name="Abdulkadir J."/>
            <person name="Abebe A."/>
            <person name="Abera B."/>
            <person name="Abreu J."/>
            <person name="Acer S.C."/>
            <person name="Aftuck L."/>
            <person name="Alexander A."/>
            <person name="An P."/>
            <person name="Anderson E."/>
            <person name="Anderson S."/>
            <person name="Arachi H."/>
            <person name="Azer M."/>
            <person name="Bachantsang P."/>
            <person name="Barry A."/>
            <person name="Bayul T."/>
            <person name="Berlin A."/>
            <person name="Bessette D."/>
            <person name="Bloom T."/>
            <person name="Blye J."/>
            <person name="Boguslavskiy L."/>
            <person name="Bonnet C."/>
            <person name="Boukhgalter B."/>
            <person name="Bourzgui I."/>
            <person name="Brown A."/>
            <person name="Cahill P."/>
            <person name="Channer S."/>
            <person name="Cheshatsang Y."/>
            <person name="Chuda L."/>
            <person name="Citroen M."/>
            <person name="Collymore A."/>
            <person name="Cooke P."/>
            <person name="Costello M."/>
            <person name="D'Aco K."/>
            <person name="Daza R."/>
            <person name="De Haan G."/>
            <person name="DeGray S."/>
            <person name="DeMaso C."/>
            <person name="Dhargay N."/>
            <person name="Dooley K."/>
            <person name="Dooley E."/>
            <person name="Doricent M."/>
            <person name="Dorje P."/>
            <person name="Dorjee K."/>
            <person name="Dupes A."/>
            <person name="Elong R."/>
            <person name="Falk J."/>
            <person name="Farina A."/>
            <person name="Faro S."/>
            <person name="Ferguson D."/>
            <person name="Fisher S."/>
            <person name="Foley C.D."/>
            <person name="Franke A."/>
            <person name="Friedrich D."/>
            <person name="Gadbois L."/>
            <person name="Gearin G."/>
            <person name="Gearin C.R."/>
            <person name="Giannoukos G."/>
            <person name="Goode T."/>
            <person name="Graham J."/>
            <person name="Grandbois E."/>
            <person name="Grewal S."/>
            <person name="Gyaltsen K."/>
            <person name="Hafez N."/>
            <person name="Hagos B."/>
            <person name="Hall J."/>
            <person name="Henson C."/>
            <person name="Hollinger A."/>
            <person name="Honan T."/>
            <person name="Huard M.D."/>
            <person name="Hughes L."/>
            <person name="Hurhula B."/>
            <person name="Husby M.E."/>
            <person name="Kamat A."/>
            <person name="Kanga B."/>
            <person name="Kashin S."/>
            <person name="Khazanovich D."/>
            <person name="Kisner P."/>
            <person name="Lance K."/>
            <person name="Lara M."/>
            <person name="Lee W."/>
            <person name="Lennon N."/>
            <person name="Letendre F."/>
            <person name="LeVine R."/>
            <person name="Lipovsky A."/>
            <person name="Liu X."/>
            <person name="Liu J."/>
            <person name="Liu S."/>
            <person name="Lokyitsang T."/>
            <person name="Lokyitsang Y."/>
            <person name="Lubonja R."/>
            <person name="Lui A."/>
            <person name="MacDonald P."/>
            <person name="Magnisalis V."/>
            <person name="Maru K."/>
            <person name="Matthews C."/>
            <person name="McCusker W."/>
            <person name="McDonough S."/>
            <person name="Mehta T."/>
            <person name="Meldrim J."/>
            <person name="Meneus L."/>
            <person name="Mihai O."/>
            <person name="Mihalev A."/>
            <person name="Mihova T."/>
            <person name="Mittelman R."/>
            <person name="Mlenga V."/>
            <person name="Montmayeur A."/>
            <person name="Mulrain L."/>
            <person name="Navidi A."/>
            <person name="Naylor J."/>
            <person name="Negash T."/>
            <person name="Nguyen T."/>
            <person name="Nguyen N."/>
            <person name="Nicol R."/>
            <person name="Norbu C."/>
            <person name="Norbu N."/>
            <person name="Novod N."/>
            <person name="O'Neill B."/>
            <person name="Osman S."/>
            <person name="Markiewicz E."/>
            <person name="Oyono O.L."/>
            <person name="Patti C."/>
            <person name="Phunkhang P."/>
            <person name="Pierre F."/>
            <person name="Priest M."/>
            <person name="Raghuraman S."/>
            <person name="Rege F."/>
            <person name="Reyes R."/>
            <person name="Rise C."/>
            <person name="Rogov P."/>
            <person name="Ross K."/>
            <person name="Ryan E."/>
            <person name="Settipalli S."/>
            <person name="Shea T."/>
            <person name="Sherpa N."/>
            <person name="Shi L."/>
            <person name="Shih D."/>
            <person name="Sparrow T."/>
            <person name="Spaulding J."/>
            <person name="Stalker J."/>
            <person name="Stange-Thomann N."/>
            <person name="Stavropoulos S."/>
            <person name="Stone C."/>
            <person name="Strader C."/>
            <person name="Tesfaye S."/>
            <person name="Thomson T."/>
            <person name="Thoulutsang Y."/>
            <person name="Thoulutsang D."/>
            <person name="Topham K."/>
            <person name="Topping I."/>
            <person name="Tsamla T."/>
            <person name="Vassiliev H."/>
            <person name="Vo A."/>
            <person name="Wangchuk T."/>
            <person name="Wangdi T."/>
            <person name="Weiand M."/>
            <person name="Wilkinson J."/>
            <person name="Wilson A."/>
            <person name="Yadav S."/>
            <person name="Young G."/>
            <person name="Yu Q."/>
            <person name="Zembek L."/>
            <person name="Zhong D."/>
            <person name="Zimmer A."/>
            <person name="Zwirko Z."/>
            <person name="Jaffe D.B."/>
            <person name="Alvarez P."/>
            <person name="Brockman W."/>
            <person name="Butler J."/>
            <person name="Chin C."/>
            <person name="Gnerre S."/>
            <person name="Grabherr M."/>
            <person name="Kleber M."/>
            <person name="Mauceli E."/>
            <person name="MacCallum I."/>
        </authorList>
    </citation>
    <scope>NUCLEOTIDE SEQUENCE [LARGE SCALE GENOMIC DNA]</scope>
    <source>
        <strain evidence="3">Tucson 14030-0811.24</strain>
    </source>
</reference>
<proteinExistence type="predicted"/>
<evidence type="ECO:0000313" key="2">
    <source>
        <dbReference type="EMBL" id="EDW78395.1"/>
    </source>
</evidence>
<gene>
    <name evidence="2" type="primary">Dwil\GK16202</name>
    <name evidence="2" type="ORF">Dwil_GK16202</name>
</gene>
<evidence type="ECO:0000313" key="3">
    <source>
        <dbReference type="Proteomes" id="UP000007798"/>
    </source>
</evidence>
<dbReference type="Proteomes" id="UP000007798">
    <property type="component" value="Unassembled WGS sequence"/>
</dbReference>
<dbReference type="OrthoDB" id="6605262at2759"/>
<dbReference type="HOGENOM" id="CLU_004052_0_0_1"/>
<feature type="compositionally biased region" description="Polar residues" evidence="1">
    <location>
        <begin position="443"/>
        <end position="461"/>
    </location>
</feature>
<accession>B4N206</accession>
<organism evidence="2 3">
    <name type="scientific">Drosophila willistoni</name>
    <name type="common">Fruit fly</name>
    <dbReference type="NCBI Taxonomy" id="7260"/>
    <lineage>
        <taxon>Eukaryota</taxon>
        <taxon>Metazoa</taxon>
        <taxon>Ecdysozoa</taxon>
        <taxon>Arthropoda</taxon>
        <taxon>Hexapoda</taxon>
        <taxon>Insecta</taxon>
        <taxon>Pterygota</taxon>
        <taxon>Neoptera</taxon>
        <taxon>Endopterygota</taxon>
        <taxon>Diptera</taxon>
        <taxon>Brachycera</taxon>
        <taxon>Muscomorpha</taxon>
        <taxon>Ephydroidea</taxon>
        <taxon>Drosophilidae</taxon>
        <taxon>Drosophila</taxon>
        <taxon>Sophophora</taxon>
    </lineage>
</organism>
<name>B4N206_DROWI</name>
<sequence length="1426" mass="157513">MALSKATIKSKSKAGAKDEQNELVEFEPKDDEESNEATSTNCDTEAITKEEEWITKRKTELTTTRQIETRVKRQVKLQDGKVIEDSGPIVSTNTTEDTDKQETETTEKRDLGLPDDLNGNAQLIDVAALEAGAVNEQQLAQLQETFGPPSGPVGPAGGPAAGGLGKLVKRMVPRPVDGLVRQVDDKRVISHEEIKDYHETEDVKHLGDFTDETYVNAVRDGVEDLEAALCSPESQRALVPLGPKVIANRSKSRKTIDSEDTQKRCLAQEDGTLVTESKQTTEHELIVDDELPEEEADKGNALLGEQVTTTASNQRYFKQRDEQHVDVVANGKLVSTEMRYAAETTQMEKDGGDLERPGDWDSLSARMRKLRRSQQQQQKEVALLADRKDALTKRPLDFDREEETRKGETMKWLESHFGSESTASNDSRDDVDAEADVEPTKKSYFNVTIKSQSQPNYVSANQQQPHHHHHHHPQTLPRSAERERDRERERERVTPLTTAATLERKAPSSGGAAGAGTPAGRSKYFQGISNWSDRKEIGASTANHFSSQAFREDLQETVRRNGLKNSNKNTKPSGGPGSSGSIKPVGGSVNNNHEVLAKDSYVSREDILQQKRQSLSSQFLARSMRGSRDALDDLEAIPGPGPGPNQLRSNQSEEASYKRSAYRQNIVNSNNTHMNGNGQPSINGVGSNSTNGLRGKSYEPSPPPPAPSSAGPAAMEYSVNGSNNRPTVPQRRRAIEKKLGEQSSNLIHAHAPSRSASGLVPSSSVSQLEPPPDYSPPPRSRSRSSSPQVDYLMTRPPPPPSSSREMPPSSTMTLSRKQQQRTRFAPTSSYPPVSSTGTLRPGNGTTSASTSNLSALSGSKPSRMGQVIGNSLRKLVSKIRSASAERKFRMKSASNKSREQSPSPGTAGNPIGVDGNGMTTYQQYNVIDGHIGGGGTRHHSSNDSEDSTSDNQRRRGERERADRVERQPLKPESQSSGRLNFKRAESADPQLQLSPRQRYYLGEDPYSSSLYGKENIYERRPRQRYDQNREHGEQRDDDYYETSRGPAPPPPPPVTSSHTLGRYQKHGQRFSGSTPNLNLHQDYRSAQTLPRKLHEQRKQPLAAPPTNRVMNGMNTTNYVQSSGNPGSAAGPVSIQTGPRSIGSGVVPSIPPGPAKPARTYAKVLNRSKSFNVHGMNGGNDPSPIYIEKLTRNNYPSNGYQISGGSSRPEPAPGLAQSSAYKSQPHLFSSGKDNSLKSGLKSPSIVNLISRSQKDLTKISGNDDEQDDLSLSYHHPHETESKKQLYLRGLHQQAPDLYRVLHGHEEDQHHQQYGRSPAPGPPTKYPLQPKYSLDSRSAAPTVELNKDTASIVRRSSEVDSKRLIYADEPVVHHHHHQQQQHHHHHPHVQHHLQHSQHQHQQQQQHLPHHQHLRRGSGATIIELRNRK</sequence>
<feature type="region of interest" description="Disordered" evidence="1">
    <location>
        <begin position="144"/>
        <end position="165"/>
    </location>
</feature>
<dbReference type="FunCoup" id="B4N206">
    <property type="interactions" value="7"/>
</dbReference>
<feature type="compositionally biased region" description="Basic and acidic residues" evidence="1">
    <location>
        <begin position="479"/>
        <end position="493"/>
    </location>
</feature>
<feature type="region of interest" description="Disordered" evidence="1">
    <location>
        <begin position="1370"/>
        <end position="1426"/>
    </location>
</feature>
<feature type="region of interest" description="Disordered" evidence="1">
    <location>
        <begin position="1"/>
        <end position="44"/>
    </location>
</feature>
<feature type="region of interest" description="Disordered" evidence="1">
    <location>
        <begin position="1304"/>
        <end position="1330"/>
    </location>
</feature>
<feature type="compositionally biased region" description="Basic and acidic residues" evidence="1">
    <location>
        <begin position="385"/>
        <end position="414"/>
    </location>
</feature>
<feature type="compositionally biased region" description="Acidic residues" evidence="1">
    <location>
        <begin position="21"/>
        <end position="35"/>
    </location>
</feature>
<feature type="compositionally biased region" description="Low complexity" evidence="1">
    <location>
        <begin position="752"/>
        <end position="766"/>
    </location>
</feature>
<dbReference type="InParanoid" id="B4N206"/>
<feature type="compositionally biased region" description="Basic and acidic residues" evidence="1">
    <location>
        <begin position="1015"/>
        <end position="1034"/>
    </location>
</feature>
<feature type="region of interest" description="Disordered" evidence="1">
    <location>
        <begin position="83"/>
        <end position="116"/>
    </location>
</feature>
<feature type="compositionally biased region" description="Low complexity" evidence="1">
    <location>
        <begin position="842"/>
        <end position="859"/>
    </location>
</feature>
<protein>
    <submittedName>
        <fullName evidence="2">Uncharacterized protein</fullName>
    </submittedName>
</protein>
<feature type="compositionally biased region" description="Basic and acidic residues" evidence="1">
    <location>
        <begin position="951"/>
        <end position="969"/>
    </location>
</feature>
<feature type="compositionally biased region" description="Polar residues" evidence="1">
    <location>
        <begin position="814"/>
        <end position="838"/>
    </location>
</feature>
<dbReference type="PhylomeDB" id="B4N206"/>
<feature type="compositionally biased region" description="Basic and acidic residues" evidence="1">
    <location>
        <begin position="346"/>
        <end position="359"/>
    </location>
</feature>
<feature type="compositionally biased region" description="Low complexity" evidence="1">
    <location>
        <begin position="507"/>
        <end position="520"/>
    </location>
</feature>
<feature type="compositionally biased region" description="Basic residues" evidence="1">
    <location>
        <begin position="1371"/>
        <end position="1396"/>
    </location>
</feature>
<feature type="region of interest" description="Disordered" evidence="1">
    <location>
        <begin position="632"/>
        <end position="1113"/>
    </location>
</feature>
<feature type="region of interest" description="Disordered" evidence="1">
    <location>
        <begin position="344"/>
        <end position="521"/>
    </location>
</feature>
<feature type="compositionally biased region" description="Low complexity" evidence="1">
    <location>
        <begin position="579"/>
        <end position="589"/>
    </location>
</feature>
<feature type="compositionally biased region" description="Low complexity" evidence="1">
    <location>
        <begin position="802"/>
        <end position="813"/>
    </location>
</feature>
<dbReference type="KEGG" id="dwi:6644489"/>
<feature type="compositionally biased region" description="Polar residues" evidence="1">
    <location>
        <begin position="1196"/>
        <end position="1205"/>
    </location>
</feature>
<feature type="compositionally biased region" description="Polar residues" evidence="1">
    <location>
        <begin position="662"/>
        <end position="692"/>
    </location>
</feature>
<feature type="compositionally biased region" description="Gly residues" evidence="1">
    <location>
        <begin position="154"/>
        <end position="165"/>
    </location>
</feature>
<evidence type="ECO:0000256" key="1">
    <source>
        <dbReference type="SAM" id="MobiDB-lite"/>
    </source>
</evidence>
<feature type="region of interest" description="Disordered" evidence="1">
    <location>
        <begin position="560"/>
        <end position="591"/>
    </location>
</feature>
<feature type="region of interest" description="Disordered" evidence="1">
    <location>
        <begin position="1196"/>
        <end position="1239"/>
    </location>
</feature>
<feature type="compositionally biased region" description="Pro residues" evidence="1">
    <location>
        <begin position="769"/>
        <end position="779"/>
    </location>
</feature>
<feature type="compositionally biased region" description="Polar residues" evidence="1">
    <location>
        <begin position="892"/>
        <end position="906"/>
    </location>
</feature>